<dbReference type="AlphaFoldDB" id="A0A8D8IGE3"/>
<evidence type="ECO:0000313" key="1">
    <source>
        <dbReference type="EMBL" id="CAG6551973.1"/>
    </source>
</evidence>
<name>A0A8D8IGE3_CULPI</name>
<sequence>MPLATCWCTIRLKISSAAAPAATPIQSNSQERKKKRSKKNFRFFTPSSFLFRTNKKCHPLLRFNFHTKITHARTKLLAQTAPGNVLRRIDEPRTGFQSLFNGKFRPKTSSPNLLKEVFFLPSQS</sequence>
<reference evidence="1" key="1">
    <citation type="submission" date="2021-05" db="EMBL/GenBank/DDBJ databases">
        <authorList>
            <person name="Alioto T."/>
            <person name="Alioto T."/>
            <person name="Gomez Garrido J."/>
        </authorList>
    </citation>
    <scope>NUCLEOTIDE SEQUENCE</scope>
</reference>
<dbReference type="EMBL" id="HBUE01352815">
    <property type="protein sequence ID" value="CAG6604272.1"/>
    <property type="molecule type" value="Transcribed_RNA"/>
</dbReference>
<protein>
    <submittedName>
        <fullName evidence="1">(northern house mosquito) hypothetical protein</fullName>
    </submittedName>
</protein>
<proteinExistence type="predicted"/>
<organism evidence="1">
    <name type="scientific">Culex pipiens</name>
    <name type="common">House mosquito</name>
    <dbReference type="NCBI Taxonomy" id="7175"/>
    <lineage>
        <taxon>Eukaryota</taxon>
        <taxon>Metazoa</taxon>
        <taxon>Ecdysozoa</taxon>
        <taxon>Arthropoda</taxon>
        <taxon>Hexapoda</taxon>
        <taxon>Insecta</taxon>
        <taxon>Pterygota</taxon>
        <taxon>Neoptera</taxon>
        <taxon>Endopterygota</taxon>
        <taxon>Diptera</taxon>
        <taxon>Nematocera</taxon>
        <taxon>Culicoidea</taxon>
        <taxon>Culicidae</taxon>
        <taxon>Culicinae</taxon>
        <taxon>Culicini</taxon>
        <taxon>Culex</taxon>
        <taxon>Culex</taxon>
    </lineage>
</organism>
<accession>A0A8D8IGE3</accession>
<dbReference type="EMBL" id="HBUE01245714">
    <property type="protein sequence ID" value="CAG6551973.1"/>
    <property type="molecule type" value="Transcribed_RNA"/>
</dbReference>